<evidence type="ECO:0000313" key="4">
    <source>
        <dbReference type="Proteomes" id="UP000030765"/>
    </source>
</evidence>
<sequence>MVRCQQTDKHNFSISTSAINQLQHNPNRVGVSEGETALGIPIGRCAPGKVLNTPKEPFEACVAPGSHPSPCAAPNGDGSPIAMGTKARHLPATRTQRTDGDDPSVRSTPKPNRESLPLVSAFVPENFRPTQLTAPISIVRFASKTLSRSCNPSRPCDAHVQTVPGGPGCRWDLYQASEAPVHQETRVCWILWFCAIFITGSGQTCSPSTMPSSSGRLCQFHLLRARAGLRV</sequence>
<dbReference type="VEuPathDB" id="VectorBase:ASIC008839"/>
<accession>A0A084VTF6</accession>
<name>A0A084VTF6_ANOSI</name>
<dbReference type="EMBL" id="ATLV01016351">
    <property type="status" value="NOT_ANNOTATED_CDS"/>
    <property type="molecule type" value="Genomic_DNA"/>
</dbReference>
<dbReference type="Proteomes" id="UP000030765">
    <property type="component" value="Unassembled WGS sequence"/>
</dbReference>
<keyword evidence="4" id="KW-1185">Reference proteome</keyword>
<dbReference type="AlphaFoldDB" id="A0A084VTF6"/>
<evidence type="ECO:0000313" key="3">
    <source>
        <dbReference type="EnsemblMetazoa" id="ASIC008839-PA"/>
    </source>
</evidence>
<dbReference type="EMBL" id="KE525079">
    <property type="protein sequence ID" value="KFB41250.1"/>
    <property type="molecule type" value="Genomic_DNA"/>
</dbReference>
<dbReference type="EnsemblMetazoa" id="ASIC008839-RA">
    <property type="protein sequence ID" value="ASIC008839-PA"/>
    <property type="gene ID" value="ASIC008839"/>
</dbReference>
<proteinExistence type="predicted"/>
<organism evidence="2">
    <name type="scientific">Anopheles sinensis</name>
    <name type="common">Mosquito</name>
    <dbReference type="NCBI Taxonomy" id="74873"/>
    <lineage>
        <taxon>Eukaryota</taxon>
        <taxon>Metazoa</taxon>
        <taxon>Ecdysozoa</taxon>
        <taxon>Arthropoda</taxon>
        <taxon>Hexapoda</taxon>
        <taxon>Insecta</taxon>
        <taxon>Pterygota</taxon>
        <taxon>Neoptera</taxon>
        <taxon>Endopterygota</taxon>
        <taxon>Diptera</taxon>
        <taxon>Nematocera</taxon>
        <taxon>Culicoidea</taxon>
        <taxon>Culicidae</taxon>
        <taxon>Anophelinae</taxon>
        <taxon>Anopheles</taxon>
    </lineage>
</organism>
<gene>
    <name evidence="2" type="ORF">ZHAS_00008839</name>
</gene>
<reference evidence="2 4" key="1">
    <citation type="journal article" date="2014" name="BMC Genomics">
        <title>Genome sequence of Anopheles sinensis provides insight into genetics basis of mosquito competence for malaria parasites.</title>
        <authorList>
            <person name="Zhou D."/>
            <person name="Zhang D."/>
            <person name="Ding G."/>
            <person name="Shi L."/>
            <person name="Hou Q."/>
            <person name="Ye Y."/>
            <person name="Xu Y."/>
            <person name="Zhou H."/>
            <person name="Xiong C."/>
            <person name="Li S."/>
            <person name="Yu J."/>
            <person name="Hong S."/>
            <person name="Yu X."/>
            <person name="Zou P."/>
            <person name="Chen C."/>
            <person name="Chang X."/>
            <person name="Wang W."/>
            <person name="Lv Y."/>
            <person name="Sun Y."/>
            <person name="Ma L."/>
            <person name="Shen B."/>
            <person name="Zhu C."/>
        </authorList>
    </citation>
    <scope>NUCLEOTIDE SEQUENCE [LARGE SCALE GENOMIC DNA]</scope>
</reference>
<evidence type="ECO:0000313" key="2">
    <source>
        <dbReference type="EMBL" id="KFB41250.1"/>
    </source>
</evidence>
<evidence type="ECO:0000256" key="1">
    <source>
        <dbReference type="SAM" id="MobiDB-lite"/>
    </source>
</evidence>
<feature type="region of interest" description="Disordered" evidence="1">
    <location>
        <begin position="72"/>
        <end position="115"/>
    </location>
</feature>
<reference evidence="3" key="2">
    <citation type="submission" date="2020-05" db="UniProtKB">
        <authorList>
            <consortium name="EnsemblMetazoa"/>
        </authorList>
    </citation>
    <scope>IDENTIFICATION</scope>
</reference>
<protein>
    <submittedName>
        <fullName evidence="2 3">Uncharacterized protein</fullName>
    </submittedName>
</protein>